<name>A0A5R8Q7I8_9FIRM</name>
<dbReference type="InParanoid" id="A0A5R8Q7I8"/>
<keyword evidence="2" id="KW-1185">Reference proteome</keyword>
<evidence type="ECO:0000313" key="2">
    <source>
        <dbReference type="Proteomes" id="UP000306912"/>
    </source>
</evidence>
<dbReference type="RefSeq" id="WP_138192295.1">
    <property type="nucleotide sequence ID" value="NZ_VBWP01000012.1"/>
</dbReference>
<dbReference type="AlphaFoldDB" id="A0A5R8Q7I8"/>
<accession>A0A5R8Q7I8</accession>
<organism evidence="1 2">
    <name type="scientific">Culicoidibacter larvae</name>
    <dbReference type="NCBI Taxonomy" id="2579976"/>
    <lineage>
        <taxon>Bacteria</taxon>
        <taxon>Bacillati</taxon>
        <taxon>Bacillota</taxon>
        <taxon>Culicoidibacteria</taxon>
        <taxon>Culicoidibacterales</taxon>
        <taxon>Culicoidibacteraceae</taxon>
        <taxon>Culicoidibacter</taxon>
    </lineage>
</organism>
<evidence type="ECO:0000313" key="1">
    <source>
        <dbReference type="EMBL" id="TLG71391.1"/>
    </source>
</evidence>
<sequence length="85" mass="9559">MSNEKYKRVTPWSGSCGYIKAVSTINAPKPVATNQKYTKDDLILALAYKIAADKPYSVETVYLELAHYIKLAEKRMEQTASMGVR</sequence>
<gene>
    <name evidence="1" type="ORF">FEZ08_10885</name>
</gene>
<reference evidence="1 2" key="1">
    <citation type="submission" date="2019-05" db="EMBL/GenBank/DDBJ databases">
        <title>Culicoidintestinum kansasii gen. nov., sp. nov. from the gastrointestinal tract of the biting midge, Culicoides sonorensis.</title>
        <authorList>
            <person name="Neupane S."/>
            <person name="Ghosh A."/>
            <person name="Gunther S."/>
            <person name="Martin K."/>
            <person name="Zurek L."/>
        </authorList>
    </citation>
    <scope>NUCLEOTIDE SEQUENCE [LARGE SCALE GENOMIC DNA]</scope>
    <source>
        <strain evidence="1 2">CS-1</strain>
    </source>
</reference>
<protein>
    <submittedName>
        <fullName evidence="1">Uncharacterized protein</fullName>
    </submittedName>
</protein>
<dbReference type="Proteomes" id="UP000306912">
    <property type="component" value="Unassembled WGS sequence"/>
</dbReference>
<comment type="caution">
    <text evidence="1">The sequence shown here is derived from an EMBL/GenBank/DDBJ whole genome shotgun (WGS) entry which is preliminary data.</text>
</comment>
<dbReference type="EMBL" id="VBWP01000012">
    <property type="protein sequence ID" value="TLG71391.1"/>
    <property type="molecule type" value="Genomic_DNA"/>
</dbReference>
<proteinExistence type="predicted"/>